<dbReference type="AlphaFoldDB" id="A0A2Z6GES8"/>
<protein>
    <submittedName>
        <fullName evidence="1">Uncharacterized protein</fullName>
    </submittedName>
</protein>
<proteinExistence type="predicted"/>
<dbReference type="Proteomes" id="UP000033070">
    <property type="component" value="Chromosome"/>
</dbReference>
<dbReference type="EMBL" id="AP018738">
    <property type="protein sequence ID" value="BBE51950.1"/>
    <property type="molecule type" value="Genomic_DNA"/>
</dbReference>
<keyword evidence="2" id="KW-1185">Reference proteome</keyword>
<dbReference type="KEGG" id="fam:OYT1_ch2437"/>
<evidence type="ECO:0000313" key="2">
    <source>
        <dbReference type="Proteomes" id="UP000033070"/>
    </source>
</evidence>
<sequence>MQLEISLTTFYSIGDERRFFQGLKDIEAIKEIRGVGRGLIIKIEMKALNKEMLRELIALLWRYGISLAPLKVFASNNKKFTWLDDERCYWYKSMFETEAR</sequence>
<dbReference type="STRING" id="1188319.OYT1_01428"/>
<evidence type="ECO:0000313" key="1">
    <source>
        <dbReference type="EMBL" id="BBE51950.1"/>
    </source>
</evidence>
<name>A0A2Z6GES8_9PROT</name>
<reference evidence="1 2" key="1">
    <citation type="submission" date="2018-06" db="EMBL/GenBank/DDBJ databases">
        <title>OYT1 Genome Sequencing.</title>
        <authorList>
            <person name="Kato S."/>
            <person name="Itoh T."/>
            <person name="Ohkuma M."/>
        </authorList>
    </citation>
    <scope>NUCLEOTIDE SEQUENCE [LARGE SCALE GENOMIC DNA]</scope>
    <source>
        <strain evidence="1 2">OYT1</strain>
    </source>
</reference>
<accession>A0A2Z6GES8</accession>
<dbReference type="RefSeq" id="WP_197714086.1">
    <property type="nucleotide sequence ID" value="NZ_AP018738.1"/>
</dbReference>
<gene>
    <name evidence="1" type="ORF">OYT1_ch2437</name>
</gene>
<organism evidence="1 2">
    <name type="scientific">Ferriphaselus amnicola</name>
    <dbReference type="NCBI Taxonomy" id="1188319"/>
    <lineage>
        <taxon>Bacteria</taxon>
        <taxon>Pseudomonadati</taxon>
        <taxon>Pseudomonadota</taxon>
        <taxon>Betaproteobacteria</taxon>
        <taxon>Nitrosomonadales</taxon>
        <taxon>Gallionellaceae</taxon>
        <taxon>Ferriphaselus</taxon>
    </lineage>
</organism>